<dbReference type="Proteomes" id="UP000789860">
    <property type="component" value="Unassembled WGS sequence"/>
</dbReference>
<dbReference type="EMBL" id="CAJVPM010013897">
    <property type="protein sequence ID" value="CAG8597847.1"/>
    <property type="molecule type" value="Genomic_DNA"/>
</dbReference>
<comment type="caution">
    <text evidence="1">The sequence shown here is derived from an EMBL/GenBank/DDBJ whole genome shotgun (WGS) entry which is preliminary data.</text>
</comment>
<keyword evidence="2" id="KW-1185">Reference proteome</keyword>
<evidence type="ECO:0000313" key="2">
    <source>
        <dbReference type="Proteomes" id="UP000789860"/>
    </source>
</evidence>
<name>A0ACA9MN65_9GLOM</name>
<organism evidence="1 2">
    <name type="scientific">Scutellospora calospora</name>
    <dbReference type="NCBI Taxonomy" id="85575"/>
    <lineage>
        <taxon>Eukaryota</taxon>
        <taxon>Fungi</taxon>
        <taxon>Fungi incertae sedis</taxon>
        <taxon>Mucoromycota</taxon>
        <taxon>Glomeromycotina</taxon>
        <taxon>Glomeromycetes</taxon>
        <taxon>Diversisporales</taxon>
        <taxon>Gigasporaceae</taxon>
        <taxon>Scutellospora</taxon>
    </lineage>
</organism>
<sequence length="83" mass="9021">MPSDSEKASRKESRRGFEKEKNNESVIQSSGGKFYSIIKQTPGDISGSPEVSPTIEQSSMAAFVAGISPAQMQTILKEIKKKT</sequence>
<proteinExistence type="predicted"/>
<gene>
    <name evidence="1" type="ORF">SCALOS_LOCUS6818</name>
</gene>
<feature type="non-terminal residue" evidence="1">
    <location>
        <position position="83"/>
    </location>
</feature>
<evidence type="ECO:0000313" key="1">
    <source>
        <dbReference type="EMBL" id="CAG8597847.1"/>
    </source>
</evidence>
<reference evidence="1" key="1">
    <citation type="submission" date="2021-06" db="EMBL/GenBank/DDBJ databases">
        <authorList>
            <person name="Kallberg Y."/>
            <person name="Tangrot J."/>
            <person name="Rosling A."/>
        </authorList>
    </citation>
    <scope>NUCLEOTIDE SEQUENCE</scope>
    <source>
        <strain evidence="1">AU212A</strain>
    </source>
</reference>
<accession>A0ACA9MN65</accession>
<protein>
    <submittedName>
        <fullName evidence="1">1425_t:CDS:1</fullName>
    </submittedName>
</protein>